<dbReference type="EMBL" id="SMCO01000015">
    <property type="protein sequence ID" value="TCV83420.1"/>
    <property type="molecule type" value="Genomic_DNA"/>
</dbReference>
<evidence type="ECO:0000259" key="8">
    <source>
        <dbReference type="Pfam" id="PF02706"/>
    </source>
</evidence>
<feature type="transmembrane region" description="Helical" evidence="7">
    <location>
        <begin position="544"/>
        <end position="564"/>
    </location>
</feature>
<comment type="subcellular location">
    <subcellularLocation>
        <location evidence="1">Cell membrane</location>
        <topology evidence="1">Multi-pass membrane protein</topology>
    </subcellularLocation>
</comment>
<keyword evidence="3 7" id="KW-0812">Transmembrane</keyword>
<evidence type="ECO:0000256" key="2">
    <source>
        <dbReference type="ARBA" id="ARBA00022475"/>
    </source>
</evidence>
<dbReference type="Pfam" id="PF02706">
    <property type="entry name" value="Wzz"/>
    <property type="match status" value="1"/>
</dbReference>
<dbReference type="PANTHER" id="PTHR32309:SF13">
    <property type="entry name" value="FERRIC ENTEROBACTIN TRANSPORT PROTEIN FEPE"/>
    <property type="match status" value="1"/>
</dbReference>
<keyword evidence="2" id="KW-1003">Cell membrane</keyword>
<sequence>MEEQTKDLKDYLVALRRRKKQIFIVVGVLMLASVLLAFLLPPVYRSTATILIEEQEIPPELVRSTITSFADQRIQVISQTVMTRANLMGIVDKYKLYASKREHDTTEEILERMRKDIKMNIVSADVIDRRSGMKTTATIAFTLAFDGETAEGAQKVASELTSLYLSENLKTRKEKSAETSTFLSEEVTKLSRHISETEAKLADFKSKNVGRLPELVTLNMQLRDRTDSEIMDVGRQISAGEERKFYLEGQLAQIKPNTPMMSTSGDRILDQDERLKSLQSQYDSLSGVYSAKHPDVVKMRREIESLKKATGGGVDTQEQAKQLTRLRADLAMMNEKYSEDHPDVIKLKKSIASLEESYKKAMAAGETPKFKKPENPAYISLQSQLESVNSDLNSLKRKLADLKAKMNSYETLLQQTPQVEQEYLLLSRDHENSVHRYQELKAKQMEAQVAQELEKDSKGERFSLIDPAQLPEKPHSPNRPAIFLLGFILSLGGGVAYAGVLESMDSSVKGSKSLTGLLNAPLLSVIPYIENSEDRRKKTKVNSLVILGVISSIAVILLLVHFLWVPLDVLWYRILRKMDI</sequence>
<name>A0A4R3XW45_9PROT</name>
<dbReference type="AlphaFoldDB" id="A0A4R3XW45"/>
<proteinExistence type="predicted"/>
<evidence type="ECO:0000256" key="7">
    <source>
        <dbReference type="SAM" id="Phobius"/>
    </source>
</evidence>
<feature type="domain" description="Tyrosine-protein kinase G-rich" evidence="9">
    <location>
        <begin position="419"/>
        <end position="498"/>
    </location>
</feature>
<evidence type="ECO:0000256" key="5">
    <source>
        <dbReference type="ARBA" id="ARBA00023136"/>
    </source>
</evidence>
<feature type="coiled-coil region" evidence="6">
    <location>
        <begin position="344"/>
        <end position="412"/>
    </location>
</feature>
<keyword evidence="6" id="KW-0175">Coiled coil</keyword>
<dbReference type="PANTHER" id="PTHR32309">
    <property type="entry name" value="TYROSINE-PROTEIN KINASE"/>
    <property type="match status" value="1"/>
</dbReference>
<evidence type="ECO:0000313" key="10">
    <source>
        <dbReference type="EMBL" id="TCV83420.1"/>
    </source>
</evidence>
<dbReference type="Pfam" id="PF13807">
    <property type="entry name" value="GNVR"/>
    <property type="match status" value="1"/>
</dbReference>
<reference evidence="10 11" key="1">
    <citation type="submission" date="2019-03" db="EMBL/GenBank/DDBJ databases">
        <title>Genomic Encyclopedia of Type Strains, Phase IV (KMG-IV): sequencing the most valuable type-strain genomes for metagenomic binning, comparative biology and taxonomic classification.</title>
        <authorList>
            <person name="Goeker M."/>
        </authorList>
    </citation>
    <scope>NUCLEOTIDE SEQUENCE [LARGE SCALE GENOMIC DNA]</scope>
    <source>
        <strain evidence="10 11">DSM 100309</strain>
    </source>
</reference>
<dbReference type="OrthoDB" id="9795292at2"/>
<evidence type="ECO:0000313" key="11">
    <source>
        <dbReference type="Proteomes" id="UP000295367"/>
    </source>
</evidence>
<dbReference type="GO" id="GO:0005886">
    <property type="term" value="C:plasma membrane"/>
    <property type="evidence" value="ECO:0007669"/>
    <property type="project" value="UniProtKB-SubCell"/>
</dbReference>
<feature type="transmembrane region" description="Helical" evidence="7">
    <location>
        <begin position="481"/>
        <end position="501"/>
    </location>
</feature>
<dbReference type="RefSeq" id="WP_124947209.1">
    <property type="nucleotide sequence ID" value="NZ_BHVT01000069.1"/>
</dbReference>
<evidence type="ECO:0000256" key="6">
    <source>
        <dbReference type="SAM" id="Coils"/>
    </source>
</evidence>
<protein>
    <submittedName>
        <fullName evidence="10">Uncharacterized protein involved in exopolysaccharide biosynthesis</fullName>
    </submittedName>
</protein>
<keyword evidence="11" id="KW-1185">Reference proteome</keyword>
<feature type="transmembrane region" description="Helical" evidence="7">
    <location>
        <begin position="21"/>
        <end position="40"/>
    </location>
</feature>
<evidence type="ECO:0000256" key="1">
    <source>
        <dbReference type="ARBA" id="ARBA00004651"/>
    </source>
</evidence>
<evidence type="ECO:0000256" key="3">
    <source>
        <dbReference type="ARBA" id="ARBA00022692"/>
    </source>
</evidence>
<accession>A0A4R3XW45</accession>
<comment type="caution">
    <text evidence="10">The sequence shown here is derived from an EMBL/GenBank/DDBJ whole genome shotgun (WGS) entry which is preliminary data.</text>
</comment>
<evidence type="ECO:0000259" key="9">
    <source>
        <dbReference type="Pfam" id="PF13807"/>
    </source>
</evidence>
<evidence type="ECO:0000256" key="4">
    <source>
        <dbReference type="ARBA" id="ARBA00022989"/>
    </source>
</evidence>
<organism evidence="10 11">
    <name type="scientific">Sulfurirhabdus autotrophica</name>
    <dbReference type="NCBI Taxonomy" id="1706046"/>
    <lineage>
        <taxon>Bacteria</taxon>
        <taxon>Pseudomonadati</taxon>
        <taxon>Pseudomonadota</taxon>
        <taxon>Betaproteobacteria</taxon>
        <taxon>Nitrosomonadales</taxon>
        <taxon>Sulfuricellaceae</taxon>
        <taxon>Sulfurirhabdus</taxon>
    </lineage>
</organism>
<dbReference type="InterPro" id="IPR003856">
    <property type="entry name" value="LPS_length_determ_N"/>
</dbReference>
<dbReference type="InterPro" id="IPR050445">
    <property type="entry name" value="Bact_polysacc_biosynth/exp"/>
</dbReference>
<dbReference type="GO" id="GO:0004713">
    <property type="term" value="F:protein tyrosine kinase activity"/>
    <property type="evidence" value="ECO:0007669"/>
    <property type="project" value="TreeGrafter"/>
</dbReference>
<dbReference type="Proteomes" id="UP000295367">
    <property type="component" value="Unassembled WGS sequence"/>
</dbReference>
<dbReference type="InterPro" id="IPR032807">
    <property type="entry name" value="GNVR"/>
</dbReference>
<feature type="domain" description="Polysaccharide chain length determinant N-terminal" evidence="8">
    <location>
        <begin position="7"/>
        <end position="60"/>
    </location>
</feature>
<keyword evidence="4 7" id="KW-1133">Transmembrane helix</keyword>
<keyword evidence="5 7" id="KW-0472">Membrane</keyword>
<gene>
    <name evidence="10" type="ORF">EDC63_11545</name>
</gene>